<evidence type="ECO:0000313" key="3">
    <source>
        <dbReference type="EMBL" id="CAB4303207.1"/>
    </source>
</evidence>
<feature type="region of interest" description="Disordered" evidence="1">
    <location>
        <begin position="277"/>
        <end position="326"/>
    </location>
</feature>
<feature type="domain" description="Retrotransposon gag" evidence="2">
    <location>
        <begin position="188"/>
        <end position="255"/>
    </location>
</feature>
<dbReference type="InterPro" id="IPR005162">
    <property type="entry name" value="Retrotrans_gag_dom"/>
</dbReference>
<dbReference type="Proteomes" id="UP000507245">
    <property type="component" value="Unassembled WGS sequence"/>
</dbReference>
<name>A0A6J5WSX4_PRUAR</name>
<dbReference type="EMBL" id="CAEKKB010000003">
    <property type="protein sequence ID" value="CAB4303207.1"/>
    <property type="molecule type" value="Genomic_DNA"/>
</dbReference>
<reference evidence="4" key="1">
    <citation type="journal article" date="2020" name="Genome Biol.">
        <title>Gamete binning: chromosome-level and haplotype-resolved genome assembly enabled by high-throughput single-cell sequencing of gamete genomes.</title>
        <authorList>
            <person name="Campoy J.A."/>
            <person name="Sun H."/>
            <person name="Goel M."/>
            <person name="Jiao W.-B."/>
            <person name="Folz-Donahue K."/>
            <person name="Wang N."/>
            <person name="Rubio M."/>
            <person name="Liu C."/>
            <person name="Kukat C."/>
            <person name="Ruiz D."/>
            <person name="Huettel B."/>
            <person name="Schneeberger K."/>
        </authorList>
    </citation>
    <scope>NUCLEOTIDE SEQUENCE [LARGE SCALE GENOMIC DNA]</scope>
    <source>
        <strain evidence="4">cv. Rojo Pasion</strain>
    </source>
</reference>
<proteinExistence type="predicted"/>
<evidence type="ECO:0000259" key="2">
    <source>
        <dbReference type="Pfam" id="PF03732"/>
    </source>
</evidence>
<feature type="compositionally biased region" description="Basic and acidic residues" evidence="1">
    <location>
        <begin position="291"/>
        <end position="315"/>
    </location>
</feature>
<dbReference type="PANTHER" id="PTHR33223:SF10">
    <property type="entry name" value="AMINOTRANSFERASE-LIKE PLANT MOBILE DOMAIN-CONTAINING PROTEIN"/>
    <property type="match status" value="1"/>
</dbReference>
<dbReference type="PANTHER" id="PTHR33223">
    <property type="entry name" value="CCHC-TYPE DOMAIN-CONTAINING PROTEIN"/>
    <property type="match status" value="1"/>
</dbReference>
<protein>
    <recommendedName>
        <fullName evidence="2">Retrotransposon gag domain-containing protein</fullName>
    </recommendedName>
</protein>
<gene>
    <name evidence="3" type="ORF">ORAREDHAP_LOCUS19248</name>
</gene>
<keyword evidence="4" id="KW-1185">Reference proteome</keyword>
<dbReference type="OrthoDB" id="1934512at2759"/>
<dbReference type="Pfam" id="PF03732">
    <property type="entry name" value="Retrotrans_gag"/>
    <property type="match status" value="1"/>
</dbReference>
<sequence>MEIVNATDPNAEANFNVRDMMMKRVRAIPDLLMERTVRSCKLSSLALTTYSLVSLACQPKARRNILTKGICLRQRKLNIAIVKSIMIVIGKSISLKFPLMQMSMLEKKLEVCLTSLEREQGPGLLDLAMTTNTLPFTRDIIEFKLPKDFKQPRMQLYDGTTDLVDFLKDFSYWMNVKNARDTMKCRAFPLLLEVSAKDWFKSLKSDSINSFDLFKQSFVNQFLFASKKRYPPNYLLSIRHGHKEKLPDYINHFNRESYEDLVSKAYRHAIVEEMTYDTLEGKDPSQSGVGDKWREDHNDVHEKPDYKKGRFENSRRGGPLSSDSYDMLQLPTPNGRFDPPICKTPYTPCIRPSTNHTKVH</sequence>
<evidence type="ECO:0000256" key="1">
    <source>
        <dbReference type="SAM" id="MobiDB-lite"/>
    </source>
</evidence>
<organism evidence="3 4">
    <name type="scientific">Prunus armeniaca</name>
    <name type="common">Apricot</name>
    <name type="synonym">Armeniaca vulgaris</name>
    <dbReference type="NCBI Taxonomy" id="36596"/>
    <lineage>
        <taxon>Eukaryota</taxon>
        <taxon>Viridiplantae</taxon>
        <taxon>Streptophyta</taxon>
        <taxon>Embryophyta</taxon>
        <taxon>Tracheophyta</taxon>
        <taxon>Spermatophyta</taxon>
        <taxon>Magnoliopsida</taxon>
        <taxon>eudicotyledons</taxon>
        <taxon>Gunneridae</taxon>
        <taxon>Pentapetalae</taxon>
        <taxon>rosids</taxon>
        <taxon>fabids</taxon>
        <taxon>Rosales</taxon>
        <taxon>Rosaceae</taxon>
        <taxon>Amygdaloideae</taxon>
        <taxon>Amygdaleae</taxon>
        <taxon>Prunus</taxon>
    </lineage>
</organism>
<evidence type="ECO:0000313" key="4">
    <source>
        <dbReference type="Proteomes" id="UP000507245"/>
    </source>
</evidence>
<accession>A0A6J5WSX4</accession>
<dbReference type="AlphaFoldDB" id="A0A6J5WSX4"/>